<evidence type="ECO:0000256" key="1">
    <source>
        <dbReference type="SAM" id="MobiDB-lite"/>
    </source>
</evidence>
<sequence>LRAERHHAASSLQRRAANLAPLRPPLPDPARPRPDQPRAHRQPGRRHLRYRLGAAAAQQPAGRGQQRDHGGAGRAARAALRGPLVRRLVPRRGRAHGRGYLFGEEDWRRRRLGRGGRRGRDGEAEL</sequence>
<proteinExistence type="predicted"/>
<feature type="region of interest" description="Disordered" evidence="1">
    <location>
        <begin position="1"/>
        <end position="79"/>
    </location>
</feature>
<feature type="compositionally biased region" description="Basic residues" evidence="1">
    <location>
        <begin position="39"/>
        <end position="50"/>
    </location>
</feature>
<organism evidence="2 3">
    <name type="scientific">Cryomyces antarcticus</name>
    <dbReference type="NCBI Taxonomy" id="329879"/>
    <lineage>
        <taxon>Eukaryota</taxon>
        <taxon>Fungi</taxon>
        <taxon>Dikarya</taxon>
        <taxon>Ascomycota</taxon>
        <taxon>Pezizomycotina</taxon>
        <taxon>Dothideomycetes</taxon>
        <taxon>Dothideomycetes incertae sedis</taxon>
        <taxon>Cryomyces</taxon>
    </lineage>
</organism>
<evidence type="ECO:0000313" key="2">
    <source>
        <dbReference type="EMBL" id="KAK5240563.1"/>
    </source>
</evidence>
<reference evidence="2 3" key="1">
    <citation type="submission" date="2023-08" db="EMBL/GenBank/DDBJ databases">
        <title>Black Yeasts Isolated from many extreme environments.</title>
        <authorList>
            <person name="Coleine C."/>
            <person name="Stajich J.E."/>
            <person name="Selbmann L."/>
        </authorList>
    </citation>
    <scope>NUCLEOTIDE SEQUENCE [LARGE SCALE GENOMIC DNA]</scope>
    <source>
        <strain evidence="2 3">CCFEE 536</strain>
    </source>
</reference>
<feature type="non-terminal residue" evidence="2">
    <location>
        <position position="126"/>
    </location>
</feature>
<feature type="compositionally biased region" description="Low complexity" evidence="1">
    <location>
        <begin position="51"/>
        <end position="64"/>
    </location>
</feature>
<keyword evidence="3" id="KW-1185">Reference proteome</keyword>
<name>A0ABR0LU72_9PEZI</name>
<protein>
    <submittedName>
        <fullName evidence="2">Uncharacterized protein</fullName>
    </submittedName>
</protein>
<comment type="caution">
    <text evidence="2">The sequence shown here is derived from an EMBL/GenBank/DDBJ whole genome shotgun (WGS) entry which is preliminary data.</text>
</comment>
<evidence type="ECO:0000313" key="3">
    <source>
        <dbReference type="Proteomes" id="UP001357485"/>
    </source>
</evidence>
<feature type="compositionally biased region" description="Low complexity" evidence="1">
    <location>
        <begin position="12"/>
        <end position="21"/>
    </location>
</feature>
<accession>A0ABR0LU72</accession>
<feature type="non-terminal residue" evidence="2">
    <location>
        <position position="1"/>
    </location>
</feature>
<gene>
    <name evidence="2" type="ORF">LTR16_010472</name>
</gene>
<dbReference type="EMBL" id="JAVRRA010011190">
    <property type="protein sequence ID" value="KAK5240563.1"/>
    <property type="molecule type" value="Genomic_DNA"/>
</dbReference>
<dbReference type="Proteomes" id="UP001357485">
    <property type="component" value="Unassembled WGS sequence"/>
</dbReference>